<reference evidence="2 3" key="1">
    <citation type="submission" date="2024-09" db="EMBL/GenBank/DDBJ databases">
        <title>Chromosome-scale assembly of Riccia fluitans.</title>
        <authorList>
            <person name="Paukszto L."/>
            <person name="Sawicki J."/>
            <person name="Karawczyk K."/>
            <person name="Piernik-Szablinska J."/>
            <person name="Szczecinska M."/>
            <person name="Mazdziarz M."/>
        </authorList>
    </citation>
    <scope>NUCLEOTIDE SEQUENCE [LARGE SCALE GENOMIC DNA]</scope>
    <source>
        <strain evidence="2">Rf_01</strain>
        <tissue evidence="2">Aerial parts of the thallus</tissue>
    </source>
</reference>
<dbReference type="AlphaFoldDB" id="A0ABD1YCV7"/>
<gene>
    <name evidence="2" type="ORF">R1flu_003504</name>
</gene>
<comment type="caution">
    <text evidence="2">The sequence shown here is derived from an EMBL/GenBank/DDBJ whole genome shotgun (WGS) entry which is preliminary data.</text>
</comment>
<dbReference type="PANTHER" id="PTHR36382">
    <property type="entry name" value="OSJNBA0043L09.26 PROTEIN"/>
    <property type="match status" value="1"/>
</dbReference>
<evidence type="ECO:0000256" key="1">
    <source>
        <dbReference type="SAM" id="MobiDB-lite"/>
    </source>
</evidence>
<protein>
    <submittedName>
        <fullName evidence="2">Uncharacterized protein</fullName>
    </submittedName>
</protein>
<sequence>MQFVLLSLCKPQTGSEGIRSENVATPFFMWILGRPLRLRHGAAISTGGRTLRTSSVIKATAGGAGNQSTFLSYEEAGLIEMSKLDMHERFLCRLTVSSLNLLRIISEQEGVHIEELNAGMICDWFQKDKEDGMAVDDVRSGGPVMGSRMTNQTKHTGSRASACV</sequence>
<feature type="compositionally biased region" description="Polar residues" evidence="1">
    <location>
        <begin position="148"/>
        <end position="164"/>
    </location>
</feature>
<feature type="region of interest" description="Disordered" evidence="1">
    <location>
        <begin position="140"/>
        <end position="164"/>
    </location>
</feature>
<dbReference type="Proteomes" id="UP001605036">
    <property type="component" value="Unassembled WGS sequence"/>
</dbReference>
<accession>A0ABD1YCV7</accession>
<evidence type="ECO:0000313" key="3">
    <source>
        <dbReference type="Proteomes" id="UP001605036"/>
    </source>
</evidence>
<dbReference type="PANTHER" id="PTHR36382:SF2">
    <property type="entry name" value="OS04G0635700 PROTEIN"/>
    <property type="match status" value="1"/>
</dbReference>
<dbReference type="EMBL" id="JBHFFA010000006">
    <property type="protein sequence ID" value="KAL2623299.1"/>
    <property type="molecule type" value="Genomic_DNA"/>
</dbReference>
<name>A0ABD1YCV7_9MARC</name>
<keyword evidence="3" id="KW-1185">Reference proteome</keyword>
<evidence type="ECO:0000313" key="2">
    <source>
        <dbReference type="EMBL" id="KAL2623299.1"/>
    </source>
</evidence>
<proteinExistence type="predicted"/>
<organism evidence="2 3">
    <name type="scientific">Riccia fluitans</name>
    <dbReference type="NCBI Taxonomy" id="41844"/>
    <lineage>
        <taxon>Eukaryota</taxon>
        <taxon>Viridiplantae</taxon>
        <taxon>Streptophyta</taxon>
        <taxon>Embryophyta</taxon>
        <taxon>Marchantiophyta</taxon>
        <taxon>Marchantiopsida</taxon>
        <taxon>Marchantiidae</taxon>
        <taxon>Marchantiales</taxon>
        <taxon>Ricciaceae</taxon>
        <taxon>Riccia</taxon>
    </lineage>
</organism>